<dbReference type="Proteomes" id="UP000034354">
    <property type="component" value="Unassembled WGS sequence"/>
</dbReference>
<comment type="caution">
    <text evidence="1">The sequence shown here is derived from an EMBL/GenBank/DDBJ whole genome shotgun (WGS) entry which is preliminary data.</text>
</comment>
<reference evidence="1 2" key="1">
    <citation type="journal article" date="2015" name="Nature">
        <title>rRNA introns, odd ribosomes, and small enigmatic genomes across a large radiation of phyla.</title>
        <authorList>
            <person name="Brown C.T."/>
            <person name="Hug L.A."/>
            <person name="Thomas B.C."/>
            <person name="Sharon I."/>
            <person name="Castelle C.J."/>
            <person name="Singh A."/>
            <person name="Wilkins M.J."/>
            <person name="Williams K.H."/>
            <person name="Banfield J.F."/>
        </authorList>
    </citation>
    <scope>NUCLEOTIDE SEQUENCE [LARGE SCALE GENOMIC DNA]</scope>
</reference>
<proteinExistence type="predicted"/>
<evidence type="ECO:0000313" key="1">
    <source>
        <dbReference type="EMBL" id="KKU09248.1"/>
    </source>
</evidence>
<evidence type="ECO:0000313" key="2">
    <source>
        <dbReference type="Proteomes" id="UP000034354"/>
    </source>
</evidence>
<accession>A0A0G1PUU6</accession>
<protein>
    <submittedName>
        <fullName evidence="1">Uncharacterized protein</fullName>
    </submittedName>
</protein>
<organism evidence="1 2">
    <name type="scientific">Candidatus Uhrbacteria bacterium GW2011_GWE2_45_35</name>
    <dbReference type="NCBI Taxonomy" id="1618993"/>
    <lineage>
        <taxon>Bacteria</taxon>
        <taxon>Candidatus Uhriibacteriota</taxon>
    </lineage>
</organism>
<sequence length="182" mass="20098">MVSESKEEFVTRRTFREISLKLQGFPPESLSEQNKGGFGASLLPPDDKMVNVDYLNLEEDFDQVLSGAVKFVTAAAAEMELEFGPPKLKKGMLVGRIRCLRYSRPGTTISPAEVRRLRAVPFELQINIDGSLLLSVATDQPKVLAPGTEGRIELESKVPDGSVILFEVSTGDLDHALELWYS</sequence>
<dbReference type="STRING" id="1618993.UX09_C0001G0042"/>
<name>A0A0G1PUU6_9BACT</name>
<dbReference type="EMBL" id="LCKW01000001">
    <property type="protein sequence ID" value="KKU09248.1"/>
    <property type="molecule type" value="Genomic_DNA"/>
</dbReference>
<gene>
    <name evidence="1" type="ORF">UX09_C0001G0042</name>
</gene>
<dbReference type="AlphaFoldDB" id="A0A0G1PUU6"/>